<feature type="compositionally biased region" description="Acidic residues" evidence="1">
    <location>
        <begin position="320"/>
        <end position="349"/>
    </location>
</feature>
<comment type="caution">
    <text evidence="2">The sequence shown here is derived from an EMBL/GenBank/DDBJ whole genome shotgun (WGS) entry which is preliminary data.</text>
</comment>
<organism evidence="2 3">
    <name type="scientific">Tritrichomonas musculus</name>
    <dbReference type="NCBI Taxonomy" id="1915356"/>
    <lineage>
        <taxon>Eukaryota</taxon>
        <taxon>Metamonada</taxon>
        <taxon>Parabasalia</taxon>
        <taxon>Tritrichomonadida</taxon>
        <taxon>Tritrichomonadidae</taxon>
        <taxon>Tritrichomonas</taxon>
    </lineage>
</organism>
<reference evidence="2 3" key="1">
    <citation type="submission" date="2024-04" db="EMBL/GenBank/DDBJ databases">
        <title>Tritrichomonas musculus Genome.</title>
        <authorList>
            <person name="Alves-Ferreira E."/>
            <person name="Grigg M."/>
            <person name="Lorenzi H."/>
            <person name="Galac M."/>
        </authorList>
    </citation>
    <scope>NUCLEOTIDE SEQUENCE [LARGE SCALE GENOMIC DNA]</scope>
    <source>
        <strain evidence="2 3">EAF2021</strain>
    </source>
</reference>
<feature type="compositionally biased region" description="Basic and acidic residues" evidence="1">
    <location>
        <begin position="425"/>
        <end position="436"/>
    </location>
</feature>
<evidence type="ECO:0000256" key="1">
    <source>
        <dbReference type="SAM" id="MobiDB-lite"/>
    </source>
</evidence>
<evidence type="ECO:0000313" key="2">
    <source>
        <dbReference type="EMBL" id="KAK8860269.1"/>
    </source>
</evidence>
<gene>
    <name evidence="2" type="ORF">M9Y10_011934</name>
</gene>
<evidence type="ECO:0008006" key="4">
    <source>
        <dbReference type="Google" id="ProtNLM"/>
    </source>
</evidence>
<feature type="compositionally biased region" description="Low complexity" evidence="1">
    <location>
        <begin position="1263"/>
        <end position="1318"/>
    </location>
</feature>
<keyword evidence="3" id="KW-1185">Reference proteome</keyword>
<feature type="region of interest" description="Disordered" evidence="1">
    <location>
        <begin position="1245"/>
        <end position="1335"/>
    </location>
</feature>
<dbReference type="SUPFAM" id="SSF81995">
    <property type="entry name" value="beta-sandwich domain of Sec23/24"/>
    <property type="match status" value="1"/>
</dbReference>
<feature type="compositionally biased region" description="Basic and acidic residues" evidence="1">
    <location>
        <begin position="365"/>
        <end position="379"/>
    </location>
</feature>
<name>A0ABR2ICB1_9EUKA</name>
<feature type="compositionally biased region" description="Low complexity" evidence="1">
    <location>
        <begin position="383"/>
        <end position="417"/>
    </location>
</feature>
<feature type="compositionally biased region" description="Low complexity" evidence="1">
    <location>
        <begin position="1246"/>
        <end position="1256"/>
    </location>
</feature>
<feature type="compositionally biased region" description="Polar residues" evidence="1">
    <location>
        <begin position="303"/>
        <end position="317"/>
    </location>
</feature>
<feature type="compositionally biased region" description="Low complexity" evidence="1">
    <location>
        <begin position="542"/>
        <end position="567"/>
    </location>
</feature>
<evidence type="ECO:0000313" key="3">
    <source>
        <dbReference type="Proteomes" id="UP001470230"/>
    </source>
</evidence>
<proteinExistence type="predicted"/>
<dbReference type="Proteomes" id="UP001470230">
    <property type="component" value="Unassembled WGS sequence"/>
</dbReference>
<feature type="compositionally biased region" description="Low complexity" evidence="1">
    <location>
        <begin position="588"/>
        <end position="606"/>
    </location>
</feature>
<feature type="compositionally biased region" description="Acidic residues" evidence="1">
    <location>
        <begin position="1321"/>
        <end position="1330"/>
    </location>
</feature>
<feature type="compositionally biased region" description="Polar residues" evidence="1">
    <location>
        <begin position="437"/>
        <end position="448"/>
    </location>
</feature>
<protein>
    <recommendedName>
        <fullName evidence="4">HECT domain-containing protein</fullName>
    </recommendedName>
</protein>
<sequence length="1918" mass="219721">MPARVKVKSDSQSSDPSNIQIKSIQDINPEHVFTFSDKIQLFRKYFPTDSESETADKIFGLMEVLEHFRTYILTSKFLAPRDQITKCRTAFNKALSQHQTNSINARVSKSQLTPSAYISMIPDILKSLISAFSIIDVEAMIKAFNTMRIEINTLVQTLSQLRQKLPTPDKDFHNSYSEFQKVKKTMNTQVNQLRDYHQSKRCTSLIAKNNYLLSHFKTLTKILNPKQSNLKDKGISFFNEITNYLLDVKAGLLGLNITQKIKHILKKLYKKKGLTDNLAIFESDDEEASNQSSEPHKQRNRRNLATNSKQSQKNSKTVEYEYEYEEEEEEEEEEEVFEEEEEEEEEEEIVVSQSKRGRRSNSRTEQVKKVDNNNNDNRRSRSTSRSNQTTSSTTNQRKPLQTRAQNNSSQQSSQTSSRGKRGGRGRIDSDDEKSSKTGDSSSAAQAAGTNRRTRSNRNTATTTSASSTTASRSDTSNASNGIGSRGRKGQSTTSMTSRFSELNSSQRGSKNSAASNEPDQLVTRRTRRRRSSDLNNEEDELNNNNSSSKAKPSASTNASSSQSSKESGTYNTRSSNRSKEKEKEAFKESQTSTTNASNSSTTATGSQGRGRGKSSISASSSAASVIETKAQEQERKMVYGKVDELTIPLLEIIRFNGESFLKFVTENTEEEGTYKEKEFPFIILNPFRDLYMNEQITEANFNAAFNKSWKEFKSFIESMNFELFPVKLFNMIHEIEVYKIINNITNKNIDQLIDLISNLPDKLIRYQQLQQIETILLDLLSNSEESSTNPFLTHIFEEMFSVFTLIIILIKSILPFNIYRSNIKNNKNNKMTRVLESLFIPYNNYLNRQSNASFSLHFQQFSPVPFKYIKNDEEFDSFIFNICKDIEASGIQILLNSNQESFNCLNIIVPRIKDLLSNIQESLILISTSINDNSINQISSNLLINIYDIGKVLEVEKTLCKLKNSPSLSPVFDFDSLLAMIKTFRDIHFLFVSLNGRDVISYSNALNLTYARMFVEQVCNVDILSNQILGAPIDPNKAIQIKNILNNSQNEFLEEKLRSSYLIRLKSFDYFPSKHFITLFNIENVKTLVLKGSSTTPSAPLYPQELTDLIYSARLKSRKVDEGRSINDEKIQIIKNIFGIDKGSFESNAKLSADSQLISIRALAEVYFDLLEMIAIRDQILTIPPSLSAFLSIGRKSPSFQEKIKKIENFKEIVLIFHNTFRINIVTIIDSIIKEIEQIIIPPPQAQQEQQQQQQEAPPPQQQQPVEQQIEAQQQQPVEQQIEAQQPVEQQVVAQQPEAQQPVEQNVSANDNESNSRNIIDDDDDEDEEDKSISVEESEKMKALLFLSLMKRGYLSTLCVTQFVEYITNESNKLHDVFTQNIPLMKMILDLSKVKLFIDIHDKLTESMESLSSISILRNLNLSLFCSAITRSLLLLNTTMTISLTNSSNANFSVLHLNEINKYSKLVMSHMNEVDRYEKAELVETLRMVYPILPTSSLSIDLINDLSDTKLRSIEPEQKDRMFLKVSCLNTKFEIDDFIRFQSDPNKRNMKITSPIIMQAVNPTSTANNKKCIFYCISGFDVPSSSSIDSGVSNAAANVNMKQQKRIERLKQVEEMLQINELQFIASNESLAIPIPCSLLSIGQQEYMADYYRKLQEEREELVIKEKKFQEFIKKKEDLLIQAQQQSIKRKELIDKFYSLRERLKQVTIKAQQQEEENKRNQEDNNNDNQELVNMKNDESFTKFENDAILTNQHNKNLVSIQKIQNDLINLEQRTKKSLEANHRFKNKIDQLSRKYDAVQDASSKTIPFISKSSSEKENFIMKDLTDVKIDDFVKDALVEMNLASEKTFEEIDKTVNEIKQLEEGTANEEAIYIIKERLRDIKQFSEYTPEMREEITGLLNDIMQLKKEKEKIQNNQI</sequence>
<accession>A0ABR2ICB1</accession>
<feature type="compositionally biased region" description="Low complexity" evidence="1">
    <location>
        <begin position="614"/>
        <end position="624"/>
    </location>
</feature>
<feature type="region of interest" description="Disordered" evidence="1">
    <location>
        <begin position="284"/>
        <end position="624"/>
    </location>
</feature>
<dbReference type="PANTHER" id="PTHR14596">
    <property type="entry name" value="ZINC FINGER PROTEIN"/>
    <property type="match status" value="1"/>
</dbReference>
<feature type="compositionally biased region" description="Low complexity" evidence="1">
    <location>
        <begin position="456"/>
        <end position="480"/>
    </location>
</feature>
<feature type="compositionally biased region" description="Basic and acidic residues" evidence="1">
    <location>
        <begin position="577"/>
        <end position="587"/>
    </location>
</feature>
<dbReference type="PANTHER" id="PTHR14596:SF72">
    <property type="entry name" value="ZINC FINGER PROTEIN MSN2-RELATED"/>
    <property type="match status" value="1"/>
</dbReference>
<dbReference type="EMBL" id="JAPFFF010000018">
    <property type="protein sequence ID" value="KAK8860269.1"/>
    <property type="molecule type" value="Genomic_DNA"/>
</dbReference>
<feature type="region of interest" description="Disordered" evidence="1">
    <location>
        <begin position="1711"/>
        <end position="1731"/>
    </location>
</feature>
<feature type="compositionally biased region" description="Polar residues" evidence="1">
    <location>
        <begin position="489"/>
        <end position="518"/>
    </location>
</feature>